<dbReference type="InterPro" id="IPR021848">
    <property type="entry name" value="HODM_asu-like"/>
</dbReference>
<sequence>MTTTTALPTGAKMPYDFEEIIKIPFTMKPYFQVYSNEDMQNDISRYIEYPALITDILEDRAKEFDTLGNRIWFESDIAIENDLIDKAAERMNLNKHFKNIVELGLAVPDDIIIMHEGRIEACFVSFASGWDPSTTKGKTLAEVHSPVADNEKLIKASEAIVKAITGKNCYHRYTWAISSLDTRSNHPLYERPDFDKLAALTFRIEHEKTIPIVENESVMFLIQVSIIPLPNIVKECGSLLLESINSMSNAVLEYKNLTKIKDLLNGEKNRV</sequence>
<dbReference type="EMBL" id="UINC01031550">
    <property type="protein sequence ID" value="SVB17773.1"/>
    <property type="molecule type" value="Genomic_DNA"/>
</dbReference>
<dbReference type="Pfam" id="PF11927">
    <property type="entry name" value="HODM_asu-like"/>
    <property type="match status" value="1"/>
</dbReference>
<evidence type="ECO:0008006" key="2">
    <source>
        <dbReference type="Google" id="ProtNLM"/>
    </source>
</evidence>
<reference evidence="1" key="1">
    <citation type="submission" date="2018-05" db="EMBL/GenBank/DDBJ databases">
        <authorList>
            <person name="Lanie J.A."/>
            <person name="Ng W.-L."/>
            <person name="Kazmierczak K.M."/>
            <person name="Andrzejewski T.M."/>
            <person name="Davidsen T.M."/>
            <person name="Wayne K.J."/>
            <person name="Tettelin H."/>
            <person name="Glass J.I."/>
            <person name="Rusch D."/>
            <person name="Podicherti R."/>
            <person name="Tsui H.-C.T."/>
            <person name="Winkler M.E."/>
        </authorList>
    </citation>
    <scope>NUCLEOTIDE SEQUENCE</scope>
</reference>
<gene>
    <name evidence="1" type="ORF">METZ01_LOCUS170627</name>
</gene>
<organism evidence="1">
    <name type="scientific">marine metagenome</name>
    <dbReference type="NCBI Taxonomy" id="408172"/>
    <lineage>
        <taxon>unclassified sequences</taxon>
        <taxon>metagenomes</taxon>
        <taxon>ecological metagenomes</taxon>
    </lineage>
</organism>
<proteinExistence type="predicted"/>
<name>A0A382BXI1_9ZZZZ</name>
<dbReference type="AlphaFoldDB" id="A0A382BXI1"/>
<protein>
    <recommendedName>
        <fullName evidence="2">DUF3445 domain-containing protein</fullName>
    </recommendedName>
</protein>
<evidence type="ECO:0000313" key="1">
    <source>
        <dbReference type="EMBL" id="SVB17773.1"/>
    </source>
</evidence>
<accession>A0A382BXI1</accession>